<protein>
    <submittedName>
        <fullName evidence="1">Uncharacterized protein</fullName>
    </submittedName>
</protein>
<organism evidence="1 2">
    <name type="scientific">Clarias magur</name>
    <name type="common">Asian catfish</name>
    <name type="synonym">Macropteronotus magur</name>
    <dbReference type="NCBI Taxonomy" id="1594786"/>
    <lineage>
        <taxon>Eukaryota</taxon>
        <taxon>Metazoa</taxon>
        <taxon>Chordata</taxon>
        <taxon>Craniata</taxon>
        <taxon>Vertebrata</taxon>
        <taxon>Euteleostomi</taxon>
        <taxon>Actinopterygii</taxon>
        <taxon>Neopterygii</taxon>
        <taxon>Teleostei</taxon>
        <taxon>Ostariophysi</taxon>
        <taxon>Siluriformes</taxon>
        <taxon>Clariidae</taxon>
        <taxon>Clarias</taxon>
    </lineage>
</organism>
<comment type="caution">
    <text evidence="1">The sequence shown here is derived from an EMBL/GenBank/DDBJ whole genome shotgun (WGS) entry which is preliminary data.</text>
</comment>
<keyword evidence="2" id="KW-1185">Reference proteome</keyword>
<dbReference type="Proteomes" id="UP000727407">
    <property type="component" value="Unassembled WGS sequence"/>
</dbReference>
<evidence type="ECO:0000313" key="2">
    <source>
        <dbReference type="Proteomes" id="UP000727407"/>
    </source>
</evidence>
<sequence length="50" mass="5766">MICYLLKAKVLCSATLTCSSLWCISALSYGTTSFFCYRSIMYCCNWRETE</sequence>
<dbReference type="AlphaFoldDB" id="A0A8J4U577"/>
<evidence type="ECO:0000313" key="1">
    <source>
        <dbReference type="EMBL" id="KAF5891384.1"/>
    </source>
</evidence>
<dbReference type="EMBL" id="QNUK01000590">
    <property type="protein sequence ID" value="KAF5891384.1"/>
    <property type="molecule type" value="Genomic_DNA"/>
</dbReference>
<proteinExistence type="predicted"/>
<reference evidence="1" key="1">
    <citation type="submission" date="2020-07" db="EMBL/GenBank/DDBJ databases">
        <title>Clarias magur genome sequencing, assembly and annotation.</title>
        <authorList>
            <person name="Kushwaha B."/>
            <person name="Kumar R."/>
            <person name="Das P."/>
            <person name="Joshi C.G."/>
            <person name="Kumar D."/>
            <person name="Nagpure N.S."/>
            <person name="Pandey M."/>
            <person name="Agarwal S."/>
            <person name="Srivastava S."/>
            <person name="Singh M."/>
            <person name="Sahoo L."/>
            <person name="Jayasankar P."/>
            <person name="Meher P.K."/>
            <person name="Koringa P.G."/>
            <person name="Iquebal M.A."/>
            <person name="Das S.P."/>
            <person name="Bit A."/>
            <person name="Patnaik S."/>
            <person name="Patel N."/>
            <person name="Shah T.M."/>
            <person name="Hinsu A."/>
            <person name="Jena J.K."/>
        </authorList>
    </citation>
    <scope>NUCLEOTIDE SEQUENCE</scope>
    <source>
        <strain evidence="1">CIFAMagur01</strain>
        <tissue evidence="1">Testis</tissue>
    </source>
</reference>
<gene>
    <name evidence="1" type="ORF">DAT39_018912</name>
</gene>
<accession>A0A8J4U577</accession>
<name>A0A8J4U577_CLAMG</name>